<dbReference type="STRING" id="1077348.A0A2G8RRP4"/>
<gene>
    <name evidence="5" type="ORF">GSI_13939</name>
</gene>
<organism evidence="5 6">
    <name type="scientific">Ganoderma sinense ZZ0214-1</name>
    <dbReference type="NCBI Taxonomy" id="1077348"/>
    <lineage>
        <taxon>Eukaryota</taxon>
        <taxon>Fungi</taxon>
        <taxon>Dikarya</taxon>
        <taxon>Basidiomycota</taxon>
        <taxon>Agaricomycotina</taxon>
        <taxon>Agaricomycetes</taxon>
        <taxon>Polyporales</taxon>
        <taxon>Polyporaceae</taxon>
        <taxon>Ganoderma</taxon>
    </lineage>
</organism>
<dbReference type="AlphaFoldDB" id="A0A2G8RRP4"/>
<dbReference type="PROSITE" id="PS50966">
    <property type="entry name" value="ZF_SWIM"/>
    <property type="match status" value="1"/>
</dbReference>
<dbReference type="PANTHER" id="PTHR21540">
    <property type="entry name" value="RING FINGER AND SWIM DOMAIN-CONTAINING PROTEIN 2"/>
    <property type="match status" value="1"/>
</dbReference>
<dbReference type="Pfam" id="PF04434">
    <property type="entry name" value="SWIM"/>
    <property type="match status" value="1"/>
</dbReference>
<dbReference type="InterPro" id="IPR013083">
    <property type="entry name" value="Znf_RING/FYVE/PHD"/>
</dbReference>
<keyword evidence="1" id="KW-0863">Zinc-finger</keyword>
<feature type="domain" description="SWIM-type" evidence="4">
    <location>
        <begin position="127"/>
        <end position="159"/>
    </location>
</feature>
<dbReference type="PROSITE" id="PS50089">
    <property type="entry name" value="ZF_RING_2"/>
    <property type="match status" value="1"/>
</dbReference>
<sequence length="337" mass="37034">MPRKRKAVDDPYYDPYAGWVPGPSMPTMLPPSSYLYPSNYGAAAAGSASNPIVVDSQPKPKRARKTKDPNAPVPEKRGAMFKKVCPQNIMERAMRVRDQRFFMIDRKREGNALREEFSVLGSTGNVYTVIVDKKPSCTCPDALKGNHCKHILFIFLKVLQVSMGSGHWYQKALLTSELEDIFARAPPAPTGVAHEGVKAAYAQATGNTVASGSQKNNKRLPEKGDDCPVCYDEMHGAAESTLTFCEECGKAMHKECFQKWCNSQTRQGKAVSCVWCRAKWNAPVGAGAGQARAGGAQFSEGYLNLSAAAGISPVRDTSSYYHGPTRGRRHYGYQDYF</sequence>
<keyword evidence="6" id="KW-1185">Reference proteome</keyword>
<comment type="caution">
    <text evidence="5">The sequence shown here is derived from an EMBL/GenBank/DDBJ whole genome shotgun (WGS) entry which is preliminary data.</text>
</comment>
<dbReference type="InterPro" id="IPR007527">
    <property type="entry name" value="Znf_SWIM"/>
</dbReference>
<keyword evidence="1" id="KW-0862">Zinc</keyword>
<dbReference type="InterPro" id="IPR039903">
    <property type="entry name" value="Zswim2"/>
</dbReference>
<feature type="region of interest" description="Disordered" evidence="2">
    <location>
        <begin position="43"/>
        <end position="75"/>
    </location>
</feature>
<dbReference type="EMBL" id="AYKW01000067">
    <property type="protein sequence ID" value="PIL24186.1"/>
    <property type="molecule type" value="Genomic_DNA"/>
</dbReference>
<proteinExistence type="predicted"/>
<accession>A0A2G8RRP4</accession>
<dbReference type="SUPFAM" id="SSF57850">
    <property type="entry name" value="RING/U-box"/>
    <property type="match status" value="1"/>
</dbReference>
<evidence type="ECO:0000259" key="3">
    <source>
        <dbReference type="PROSITE" id="PS50089"/>
    </source>
</evidence>
<protein>
    <submittedName>
        <fullName evidence="5">Uncharacterized protein</fullName>
    </submittedName>
</protein>
<evidence type="ECO:0000256" key="1">
    <source>
        <dbReference type="PROSITE-ProRule" id="PRU00175"/>
    </source>
</evidence>
<evidence type="ECO:0000259" key="4">
    <source>
        <dbReference type="PROSITE" id="PS50966"/>
    </source>
</evidence>
<feature type="domain" description="RING-type" evidence="3">
    <location>
        <begin position="227"/>
        <end position="277"/>
    </location>
</feature>
<evidence type="ECO:0000256" key="2">
    <source>
        <dbReference type="SAM" id="MobiDB-lite"/>
    </source>
</evidence>
<dbReference type="OrthoDB" id="2122982at2759"/>
<evidence type="ECO:0000313" key="6">
    <source>
        <dbReference type="Proteomes" id="UP000230002"/>
    </source>
</evidence>
<dbReference type="InterPro" id="IPR001841">
    <property type="entry name" value="Znf_RING"/>
</dbReference>
<dbReference type="Proteomes" id="UP000230002">
    <property type="component" value="Unassembled WGS sequence"/>
</dbReference>
<dbReference type="PANTHER" id="PTHR21540:SF0">
    <property type="entry name" value="PHD FAMILY PROTEIN"/>
    <property type="match status" value="1"/>
</dbReference>
<reference evidence="5 6" key="1">
    <citation type="journal article" date="2015" name="Sci. Rep.">
        <title>Chromosome-level genome map provides insights into diverse defense mechanisms in the medicinal fungus Ganoderma sinense.</title>
        <authorList>
            <person name="Zhu Y."/>
            <person name="Xu J."/>
            <person name="Sun C."/>
            <person name="Zhou S."/>
            <person name="Xu H."/>
            <person name="Nelson D.R."/>
            <person name="Qian J."/>
            <person name="Song J."/>
            <person name="Luo H."/>
            <person name="Xiang L."/>
            <person name="Li Y."/>
            <person name="Xu Z."/>
            <person name="Ji A."/>
            <person name="Wang L."/>
            <person name="Lu S."/>
            <person name="Hayward A."/>
            <person name="Sun W."/>
            <person name="Li X."/>
            <person name="Schwartz D.C."/>
            <person name="Wang Y."/>
            <person name="Chen S."/>
        </authorList>
    </citation>
    <scope>NUCLEOTIDE SEQUENCE [LARGE SCALE GENOMIC DNA]</scope>
    <source>
        <strain evidence="5 6">ZZ0214-1</strain>
    </source>
</reference>
<name>A0A2G8RRP4_9APHY</name>
<evidence type="ECO:0000313" key="5">
    <source>
        <dbReference type="EMBL" id="PIL24186.1"/>
    </source>
</evidence>
<keyword evidence="1" id="KW-0479">Metal-binding</keyword>
<dbReference type="GO" id="GO:0008270">
    <property type="term" value="F:zinc ion binding"/>
    <property type="evidence" value="ECO:0007669"/>
    <property type="project" value="UniProtKB-KW"/>
</dbReference>
<dbReference type="GO" id="GO:0061630">
    <property type="term" value="F:ubiquitin protein ligase activity"/>
    <property type="evidence" value="ECO:0007669"/>
    <property type="project" value="InterPro"/>
</dbReference>
<dbReference type="Gene3D" id="3.30.40.10">
    <property type="entry name" value="Zinc/RING finger domain, C3HC4 (zinc finger)"/>
    <property type="match status" value="1"/>
</dbReference>